<gene>
    <name evidence="1" type="ORF">G3M58_12445</name>
</gene>
<sequence length="85" mass="9156">IALRNLTDARAEELFNEVAAAVARHLEAFRAVEEYTGPSARELTEEAAARVLPEVSDARLLAGVTALVRNAVDRAVAAARYLEPP</sequence>
<reference evidence="1" key="1">
    <citation type="submission" date="2020-01" db="EMBL/GenBank/DDBJ databases">
        <title>Insect and environment-associated Actinomycetes.</title>
        <authorList>
            <person name="Currrie C."/>
            <person name="Chevrette M."/>
            <person name="Carlson C."/>
            <person name="Stubbendieck R."/>
            <person name="Wendt-Pienkowski E."/>
        </authorList>
    </citation>
    <scope>NUCLEOTIDE SEQUENCE</scope>
    <source>
        <strain evidence="1">SID7499</strain>
    </source>
</reference>
<organism evidence="1">
    <name type="scientific">Streptomyces sp. SID7499</name>
    <dbReference type="NCBI Taxonomy" id="2706086"/>
    <lineage>
        <taxon>Bacteria</taxon>
        <taxon>Bacillati</taxon>
        <taxon>Actinomycetota</taxon>
        <taxon>Actinomycetes</taxon>
        <taxon>Kitasatosporales</taxon>
        <taxon>Streptomycetaceae</taxon>
        <taxon>Streptomyces</taxon>
    </lineage>
</organism>
<feature type="non-terminal residue" evidence="1">
    <location>
        <position position="1"/>
    </location>
</feature>
<dbReference type="AlphaFoldDB" id="A0A6G3WP70"/>
<accession>A0A6G3WP70</accession>
<comment type="caution">
    <text evidence="1">The sequence shown here is derived from an EMBL/GenBank/DDBJ whole genome shotgun (WGS) entry which is preliminary data.</text>
</comment>
<feature type="non-terminal residue" evidence="1">
    <location>
        <position position="85"/>
    </location>
</feature>
<evidence type="ECO:0000313" key="1">
    <source>
        <dbReference type="EMBL" id="NEE07254.1"/>
    </source>
</evidence>
<dbReference type="EMBL" id="JAAGMN010001343">
    <property type="protein sequence ID" value="NEE07254.1"/>
    <property type="molecule type" value="Genomic_DNA"/>
</dbReference>
<protein>
    <submittedName>
        <fullName evidence="1">Uncharacterized protein</fullName>
    </submittedName>
</protein>
<proteinExistence type="predicted"/>
<name>A0A6G3WP70_9ACTN</name>